<dbReference type="RefSeq" id="XP_073918313.1">
    <property type="nucleotide sequence ID" value="XM_074062212.1"/>
</dbReference>
<proteinExistence type="predicted"/>
<evidence type="ECO:0000313" key="2">
    <source>
        <dbReference type="RefSeq" id="XP_073918313.1"/>
    </source>
</evidence>
<dbReference type="Proteomes" id="UP001732720">
    <property type="component" value="Chromosome X"/>
</dbReference>
<organism evidence="1 2">
    <name type="scientific">Castor canadensis</name>
    <name type="common">American beaver</name>
    <dbReference type="NCBI Taxonomy" id="51338"/>
    <lineage>
        <taxon>Eukaryota</taxon>
        <taxon>Metazoa</taxon>
        <taxon>Chordata</taxon>
        <taxon>Craniata</taxon>
        <taxon>Vertebrata</taxon>
        <taxon>Euteleostomi</taxon>
        <taxon>Mammalia</taxon>
        <taxon>Eutheria</taxon>
        <taxon>Euarchontoglires</taxon>
        <taxon>Glires</taxon>
        <taxon>Rodentia</taxon>
        <taxon>Castorimorpha</taxon>
        <taxon>Castoridae</taxon>
        <taxon>Castor</taxon>
    </lineage>
</organism>
<name>A0AC58LMD4_CASCN</name>
<keyword evidence="1" id="KW-1185">Reference proteome</keyword>
<gene>
    <name evidence="2" type="primary">LOC141419423</name>
</gene>
<evidence type="ECO:0000313" key="1">
    <source>
        <dbReference type="Proteomes" id="UP001732720"/>
    </source>
</evidence>
<accession>A0AC58LMD4</accession>
<sequence>MEAKQLCSHDAGNLLNQGVNEDLEEWHDVKPEVILLAAEGRDKEEHVLVSPEHGAAAAEEEGEKELRREEGNLGTEVPGLIDAKNHECGGASCGDPKQEKQEEEPIPKGTEHMASLQPLNRQPPFSRTRLTPWQLQELESIFQRNRYPNRPAQKELARYLDVTEDKVQIWFKNRRAKLRRQQKRSVC</sequence>
<protein>
    <submittedName>
        <fullName evidence="2">Rhox homeobox family member 2B-like</fullName>
    </submittedName>
</protein>
<reference evidence="2" key="1">
    <citation type="submission" date="2025-08" db="UniProtKB">
        <authorList>
            <consortium name="RefSeq"/>
        </authorList>
    </citation>
    <scope>IDENTIFICATION</scope>
</reference>